<reference evidence="2" key="2">
    <citation type="submission" date="2021-09" db="EMBL/GenBank/DDBJ databases">
        <authorList>
            <person name="Jia N."/>
            <person name="Wang J."/>
            <person name="Shi W."/>
            <person name="Du L."/>
            <person name="Sun Y."/>
            <person name="Zhan W."/>
            <person name="Jiang J."/>
            <person name="Wang Q."/>
            <person name="Zhang B."/>
            <person name="Ji P."/>
            <person name="Sakyi L.B."/>
            <person name="Cui X."/>
            <person name="Yuan T."/>
            <person name="Jiang B."/>
            <person name="Yang W."/>
            <person name="Lam T.T.-Y."/>
            <person name="Chang Q."/>
            <person name="Ding S."/>
            <person name="Wang X."/>
            <person name="Zhu J."/>
            <person name="Ruan X."/>
            <person name="Zhao L."/>
            <person name="Wei J."/>
            <person name="Que T."/>
            <person name="Du C."/>
            <person name="Cheng J."/>
            <person name="Dai P."/>
            <person name="Han X."/>
            <person name="Huang E."/>
            <person name="Gao Y."/>
            <person name="Liu J."/>
            <person name="Shao H."/>
            <person name="Ye R."/>
            <person name="Li L."/>
            <person name="Wei W."/>
            <person name="Wang X."/>
            <person name="Wang C."/>
            <person name="Huo Q."/>
            <person name="Li W."/>
            <person name="Guo W."/>
            <person name="Chen H."/>
            <person name="Chen S."/>
            <person name="Zhou L."/>
            <person name="Zhou L."/>
            <person name="Ni X."/>
            <person name="Tian J."/>
            <person name="Zhou Y."/>
            <person name="Sheng Y."/>
            <person name="Liu T."/>
            <person name="Pan Y."/>
            <person name="Xia L."/>
            <person name="Li J."/>
            <person name="Zhao F."/>
            <person name="Cao W."/>
        </authorList>
    </citation>
    <scope>NUCLEOTIDE SEQUENCE</scope>
    <source>
        <strain evidence="2">Rmic-2018</strain>
        <tissue evidence="2">Larvae</tissue>
    </source>
</reference>
<protein>
    <submittedName>
        <fullName evidence="2">Uncharacterized protein</fullName>
    </submittedName>
</protein>
<dbReference type="AlphaFoldDB" id="A0A9J6DTT5"/>
<feature type="compositionally biased region" description="Basic and acidic residues" evidence="1">
    <location>
        <begin position="127"/>
        <end position="136"/>
    </location>
</feature>
<feature type="compositionally biased region" description="Basic and acidic residues" evidence="1">
    <location>
        <begin position="238"/>
        <end position="248"/>
    </location>
</feature>
<evidence type="ECO:0000313" key="3">
    <source>
        <dbReference type="Proteomes" id="UP000821866"/>
    </source>
</evidence>
<comment type="caution">
    <text evidence="2">The sequence shown here is derived from an EMBL/GenBank/DDBJ whole genome shotgun (WGS) entry which is preliminary data.</text>
</comment>
<name>A0A9J6DTT5_RHIMP</name>
<sequence length="760" mass="87181">MASGRDRAYRNKDGLEEKVEADQKQADEDGPGAERRDRRETDVRQHAEVEETRTIPEEGDHPSDSSSDRRGRDRGRTRDTAYLRELRYRAEGTESRPARRYSRQRAPASERRRGERTPDYDTNLSGIEERSPYRSKERARKPTATRRDPMRSIIEKYYRENLQNRARGESRVRRSDRKEPSTVAHERKGKAEKATDETRELGNHKEREANALTTVTKTATEPKEPPVSTKDLGPAKQVTEEKGPDKKPVPAVEETLDDEEKYSTGSEDYYEEVTEEVLEPDPNDWRQGRGGLITRRTTRSTTKKRKYGKPGVPKAGEQPSSRPTSDKKGRDDETDAENKSGTTTSEADELFPPAQGIEDKETTTCPCCGSCWPSHMGESRMKAAQGQSKTWRRRLRRGDEGPAGDEWYEVRNLGPKPASRFSRRRTEMTDTTGRGLQGGVRFADQMPYPYAFPPATPPAYSAQQVYPPGVQAQDIYCNAYQPNLQGPYQRPPLFPAPAAFPQPYPMPPAAMGTYGGAVQANSATAFPTATGGCATCRAQALLGQLSLGGGQPPPTISVEDFLRREQRVRQEERLRLEEKQLREEKLRREERVRQQERLRREERARQEERRRRELEEERLRQQERLRIEERIREEQRRERLERQRRERIEEQRRYNDRLRRELAELRMATDRIAEAAPSGSFIDDVVIGSRLRPVPSSVLRRVGSLDRLRASALRDPGDSERPAASTRGVSRPARWDDVHRYTEETGDPRRPPPRGGGRFR</sequence>
<dbReference type="EMBL" id="JABSTU010000007">
    <property type="protein sequence ID" value="KAH8025312.1"/>
    <property type="molecule type" value="Genomic_DNA"/>
</dbReference>
<evidence type="ECO:0000256" key="1">
    <source>
        <dbReference type="SAM" id="MobiDB-lite"/>
    </source>
</evidence>
<dbReference type="VEuPathDB" id="VectorBase:LOC119169318"/>
<feature type="region of interest" description="Disordered" evidence="1">
    <location>
        <begin position="586"/>
        <end position="613"/>
    </location>
</feature>
<feature type="region of interest" description="Disordered" evidence="1">
    <location>
        <begin position="376"/>
        <end position="440"/>
    </location>
</feature>
<dbReference type="OMA" id="EQRRYND"/>
<evidence type="ECO:0000313" key="2">
    <source>
        <dbReference type="EMBL" id="KAH8025312.1"/>
    </source>
</evidence>
<proteinExistence type="predicted"/>
<feature type="compositionally biased region" description="Basic and acidic residues" evidence="1">
    <location>
        <begin position="166"/>
        <end position="209"/>
    </location>
</feature>
<feature type="compositionally biased region" description="Basic and acidic residues" evidence="1">
    <location>
        <begin position="733"/>
        <end position="750"/>
    </location>
</feature>
<feature type="compositionally biased region" description="Basic and acidic residues" evidence="1">
    <location>
        <begin position="145"/>
        <end position="159"/>
    </location>
</feature>
<feature type="compositionally biased region" description="Acidic residues" evidence="1">
    <location>
        <begin position="268"/>
        <end position="282"/>
    </location>
</feature>
<gene>
    <name evidence="2" type="ORF">HPB51_006936</name>
</gene>
<dbReference type="Proteomes" id="UP000821866">
    <property type="component" value="Unassembled WGS sequence"/>
</dbReference>
<feature type="compositionally biased region" description="Basic and acidic residues" evidence="1">
    <location>
        <begin position="108"/>
        <end position="119"/>
    </location>
</feature>
<dbReference type="OrthoDB" id="6511607at2759"/>
<feature type="compositionally biased region" description="Basic and acidic residues" evidence="1">
    <location>
        <begin position="1"/>
        <end position="97"/>
    </location>
</feature>
<keyword evidence="3" id="KW-1185">Reference proteome</keyword>
<reference evidence="2" key="1">
    <citation type="journal article" date="2020" name="Cell">
        <title>Large-Scale Comparative Analyses of Tick Genomes Elucidate Their Genetic Diversity and Vector Capacities.</title>
        <authorList>
            <consortium name="Tick Genome and Microbiome Consortium (TIGMIC)"/>
            <person name="Jia N."/>
            <person name="Wang J."/>
            <person name="Shi W."/>
            <person name="Du L."/>
            <person name="Sun Y."/>
            <person name="Zhan W."/>
            <person name="Jiang J.F."/>
            <person name="Wang Q."/>
            <person name="Zhang B."/>
            <person name="Ji P."/>
            <person name="Bell-Sakyi L."/>
            <person name="Cui X.M."/>
            <person name="Yuan T.T."/>
            <person name="Jiang B.G."/>
            <person name="Yang W.F."/>
            <person name="Lam T.T."/>
            <person name="Chang Q.C."/>
            <person name="Ding S.J."/>
            <person name="Wang X.J."/>
            <person name="Zhu J.G."/>
            <person name="Ruan X.D."/>
            <person name="Zhao L."/>
            <person name="Wei J.T."/>
            <person name="Ye R.Z."/>
            <person name="Que T.C."/>
            <person name="Du C.H."/>
            <person name="Zhou Y.H."/>
            <person name="Cheng J.X."/>
            <person name="Dai P.F."/>
            <person name="Guo W.B."/>
            <person name="Han X.H."/>
            <person name="Huang E.J."/>
            <person name="Li L.F."/>
            <person name="Wei W."/>
            <person name="Gao Y.C."/>
            <person name="Liu J.Z."/>
            <person name="Shao H.Z."/>
            <person name="Wang X."/>
            <person name="Wang C.C."/>
            <person name="Yang T.C."/>
            <person name="Huo Q.B."/>
            <person name="Li W."/>
            <person name="Chen H.Y."/>
            <person name="Chen S.E."/>
            <person name="Zhou L.G."/>
            <person name="Ni X.B."/>
            <person name="Tian J.H."/>
            <person name="Sheng Y."/>
            <person name="Liu T."/>
            <person name="Pan Y.S."/>
            <person name="Xia L.Y."/>
            <person name="Li J."/>
            <person name="Zhao F."/>
            <person name="Cao W.C."/>
        </authorList>
    </citation>
    <scope>NUCLEOTIDE SEQUENCE</scope>
    <source>
        <strain evidence="2">Rmic-2018</strain>
    </source>
</reference>
<feature type="region of interest" description="Disordered" evidence="1">
    <location>
        <begin position="713"/>
        <end position="760"/>
    </location>
</feature>
<organism evidence="2 3">
    <name type="scientific">Rhipicephalus microplus</name>
    <name type="common">Cattle tick</name>
    <name type="synonym">Boophilus microplus</name>
    <dbReference type="NCBI Taxonomy" id="6941"/>
    <lineage>
        <taxon>Eukaryota</taxon>
        <taxon>Metazoa</taxon>
        <taxon>Ecdysozoa</taxon>
        <taxon>Arthropoda</taxon>
        <taxon>Chelicerata</taxon>
        <taxon>Arachnida</taxon>
        <taxon>Acari</taxon>
        <taxon>Parasitiformes</taxon>
        <taxon>Ixodida</taxon>
        <taxon>Ixodoidea</taxon>
        <taxon>Ixodidae</taxon>
        <taxon>Rhipicephalinae</taxon>
        <taxon>Rhipicephalus</taxon>
        <taxon>Boophilus</taxon>
    </lineage>
</organism>
<feature type="region of interest" description="Disordered" evidence="1">
    <location>
        <begin position="1"/>
        <end position="364"/>
    </location>
</feature>
<feature type="compositionally biased region" description="Basic residues" evidence="1">
    <location>
        <begin position="296"/>
        <end position="308"/>
    </location>
</feature>
<accession>A0A9J6DTT5</accession>